<reference evidence="21" key="2">
    <citation type="submission" date="2024-05" db="EMBL/GenBank/DDBJ databases">
        <title>Rhodohalobacter halophilus gen. nov., sp. nov., a moderately halophilic member of the family Balneolaceae.</title>
        <authorList>
            <person name="Xia J."/>
        </authorList>
    </citation>
    <scope>NUCLEOTIDE SEQUENCE</scope>
    <source>
        <strain evidence="21">WB101</strain>
    </source>
</reference>
<dbReference type="InterPro" id="IPR005702">
    <property type="entry name" value="Wzc-like_C"/>
</dbReference>
<keyword evidence="13 17" id="KW-0472">Membrane</keyword>
<dbReference type="InterPro" id="IPR025669">
    <property type="entry name" value="AAA_dom"/>
</dbReference>
<keyword evidence="12 17" id="KW-1133">Transmembrane helix</keyword>
<keyword evidence="9" id="KW-0547">Nucleotide-binding</keyword>
<evidence type="ECO:0000256" key="15">
    <source>
        <dbReference type="ARBA" id="ARBA00051245"/>
    </source>
</evidence>
<dbReference type="EMBL" id="JAKLWS010000066">
    <property type="protein sequence ID" value="MCG2591077.1"/>
    <property type="molecule type" value="Genomic_DNA"/>
</dbReference>
<keyword evidence="6" id="KW-0997">Cell inner membrane</keyword>
<feature type="domain" description="AAA" evidence="19">
    <location>
        <begin position="604"/>
        <end position="762"/>
    </location>
</feature>
<dbReference type="PANTHER" id="PTHR32309">
    <property type="entry name" value="TYROSINE-PROTEIN KINASE"/>
    <property type="match status" value="1"/>
</dbReference>
<keyword evidence="8 17" id="KW-0812">Transmembrane</keyword>
<dbReference type="Proteomes" id="UP001165366">
    <property type="component" value="Unassembled WGS sequence"/>
</dbReference>
<feature type="domain" description="Tyrosine-protein kinase G-rich" evidence="20">
    <location>
        <begin position="445"/>
        <end position="520"/>
    </location>
</feature>
<dbReference type="PANTHER" id="PTHR32309:SF13">
    <property type="entry name" value="FERRIC ENTEROBACTIN TRANSPORT PROTEIN FEPE"/>
    <property type="match status" value="1"/>
</dbReference>
<evidence type="ECO:0000256" key="13">
    <source>
        <dbReference type="ARBA" id="ARBA00023136"/>
    </source>
</evidence>
<evidence type="ECO:0000256" key="14">
    <source>
        <dbReference type="ARBA" id="ARBA00023137"/>
    </source>
</evidence>
<keyword evidence="5" id="KW-1003">Cell membrane</keyword>
<keyword evidence="16" id="KW-0175">Coiled coil</keyword>
<keyword evidence="22" id="KW-1185">Reference proteome</keyword>
<dbReference type="CDD" id="cd05387">
    <property type="entry name" value="BY-kinase"/>
    <property type="match status" value="1"/>
</dbReference>
<dbReference type="InterPro" id="IPR003856">
    <property type="entry name" value="LPS_length_determ_N"/>
</dbReference>
<evidence type="ECO:0000259" key="20">
    <source>
        <dbReference type="Pfam" id="PF13807"/>
    </source>
</evidence>
<evidence type="ECO:0000256" key="9">
    <source>
        <dbReference type="ARBA" id="ARBA00022741"/>
    </source>
</evidence>
<keyword evidence="10" id="KW-0418">Kinase</keyword>
<dbReference type="RefSeq" id="WP_237856632.1">
    <property type="nucleotide sequence ID" value="NZ_JAKLWS010000066.1"/>
</dbReference>
<dbReference type="GO" id="GO:0004715">
    <property type="term" value="F:non-membrane spanning protein tyrosine kinase activity"/>
    <property type="evidence" value="ECO:0007669"/>
    <property type="project" value="UniProtKB-EC"/>
</dbReference>
<evidence type="ECO:0000256" key="17">
    <source>
        <dbReference type="SAM" id="Phobius"/>
    </source>
</evidence>
<dbReference type="InterPro" id="IPR027417">
    <property type="entry name" value="P-loop_NTPase"/>
</dbReference>
<evidence type="ECO:0000313" key="22">
    <source>
        <dbReference type="Proteomes" id="UP001165366"/>
    </source>
</evidence>
<proteinExistence type="inferred from homology"/>
<dbReference type="Pfam" id="PF02706">
    <property type="entry name" value="Wzz"/>
    <property type="match status" value="1"/>
</dbReference>
<evidence type="ECO:0000259" key="19">
    <source>
        <dbReference type="Pfam" id="PF13614"/>
    </source>
</evidence>
<gene>
    <name evidence="21" type="ORF">L6773_21075</name>
</gene>
<evidence type="ECO:0000256" key="5">
    <source>
        <dbReference type="ARBA" id="ARBA00022475"/>
    </source>
</evidence>
<feature type="domain" description="Polysaccharide chain length determinant N-terminal" evidence="18">
    <location>
        <begin position="41"/>
        <end position="138"/>
    </location>
</feature>
<evidence type="ECO:0000256" key="4">
    <source>
        <dbReference type="ARBA" id="ARBA00011903"/>
    </source>
</evidence>
<dbReference type="InterPro" id="IPR050445">
    <property type="entry name" value="Bact_polysacc_biosynth/exp"/>
</dbReference>
<sequence>MSEGNKQSFNSNANGSPNGHKSYRGEYYYGENSPVNEGDMEELDLKQLFGTIMRYKWWVAGIVIGAALIAGVIATTIQPIYQSSGTMMISQERNRYTWAGGTDLNSMMSSSFGVGAGSRIANEIQVLQSRTLAQEIAAKIHEQEELPNGEMFPVLYLEYPDRRTKITESMLASRLMQNMTVNQVSQETDILNISYESPSPLEAKTIVDMIMETYMEVSASQQRQRAGSAMDFLEEERARIQDRLAEAEENLRDYMRNTELVQVDGQTQAAIERVAELESQRQEVQVELVAVNSSIESYESQLNEIRPGLADQFAENVSSQLENAQLRLAELRTERSLILQRNPNLRNNPESEPQLVQLNEDIETVRNEIREITSSVLNADDSDVYIGFLENEDGGVTDRIVELRRNLIELKIQESQLSAQEEVINQRLEEENQFFDNLPENMLELARLRREVDINEQLFTEISTKYQETQLWEQTQSGNGQVIDEAVLPGSPTYPNTNRFILFGFVAGLIVSVGTVLAKETFNRTVDGTDKIRSMGYPVLAVIPDFHEYVTDRFNGRETVRVDGRSVSTSWTALIDSISPISEAYRRLHNNIVFADPDKDYQTILVTSSRKAEGKSTISVNLAVAFAESGKKVLLVDADLRRPNLNRLVGEDRAPGIAELFYDKATEEDAIRSTAAPGVDIITSGQKIPNPSAVLHSKKMVEFINELKNEYDHIIIDSPPYGVITDAAPLIQHAADGILLVAQFGETQVNELNHTVENLQQIRADVLGSVLTAYRYKESRDYYYYNEYTYDSYQAYEDYKEG</sequence>
<comment type="similarity">
    <text evidence="3">Belongs to the etk/wzc family.</text>
</comment>
<dbReference type="NCBIfam" id="TIGR01007">
    <property type="entry name" value="eps_fam"/>
    <property type="match status" value="1"/>
</dbReference>
<reference evidence="21" key="1">
    <citation type="submission" date="2022-01" db="EMBL/GenBank/DDBJ databases">
        <authorList>
            <person name="Wang Y."/>
        </authorList>
    </citation>
    <scope>NUCLEOTIDE SEQUENCE</scope>
    <source>
        <strain evidence="21">WB101</strain>
    </source>
</reference>
<evidence type="ECO:0000313" key="21">
    <source>
        <dbReference type="EMBL" id="MCG2591077.1"/>
    </source>
</evidence>
<dbReference type="InterPro" id="IPR032807">
    <property type="entry name" value="GNVR"/>
</dbReference>
<accession>A0ABS9KJP8</accession>
<organism evidence="21 22">
    <name type="scientific">Rhodohalobacter sulfatireducens</name>
    <dbReference type="NCBI Taxonomy" id="2911366"/>
    <lineage>
        <taxon>Bacteria</taxon>
        <taxon>Pseudomonadati</taxon>
        <taxon>Balneolota</taxon>
        <taxon>Balneolia</taxon>
        <taxon>Balneolales</taxon>
        <taxon>Balneolaceae</taxon>
        <taxon>Rhodohalobacter</taxon>
    </lineage>
</organism>
<comment type="subcellular location">
    <subcellularLocation>
        <location evidence="1">Cell inner membrane</location>
        <topology evidence="1">Multi-pass membrane protein</topology>
    </subcellularLocation>
</comment>
<keyword evidence="11" id="KW-0067">ATP-binding</keyword>
<dbReference type="SUPFAM" id="SSF52540">
    <property type="entry name" value="P-loop containing nucleoside triphosphate hydrolases"/>
    <property type="match status" value="1"/>
</dbReference>
<comment type="similarity">
    <text evidence="2">Belongs to the CpsD/CapB family.</text>
</comment>
<feature type="coiled-coil region" evidence="16">
    <location>
        <begin position="223"/>
        <end position="375"/>
    </location>
</feature>
<evidence type="ECO:0000256" key="6">
    <source>
        <dbReference type="ARBA" id="ARBA00022519"/>
    </source>
</evidence>
<evidence type="ECO:0000259" key="18">
    <source>
        <dbReference type="Pfam" id="PF02706"/>
    </source>
</evidence>
<feature type="transmembrane region" description="Helical" evidence="17">
    <location>
        <begin position="57"/>
        <end position="81"/>
    </location>
</feature>
<evidence type="ECO:0000256" key="7">
    <source>
        <dbReference type="ARBA" id="ARBA00022679"/>
    </source>
</evidence>
<evidence type="ECO:0000256" key="12">
    <source>
        <dbReference type="ARBA" id="ARBA00022989"/>
    </source>
</evidence>
<dbReference type="Pfam" id="PF13614">
    <property type="entry name" value="AAA_31"/>
    <property type="match status" value="1"/>
</dbReference>
<evidence type="ECO:0000256" key="11">
    <source>
        <dbReference type="ARBA" id="ARBA00022840"/>
    </source>
</evidence>
<keyword evidence="14" id="KW-0829">Tyrosine-protein kinase</keyword>
<evidence type="ECO:0000256" key="10">
    <source>
        <dbReference type="ARBA" id="ARBA00022777"/>
    </source>
</evidence>
<dbReference type="Gene3D" id="3.40.50.300">
    <property type="entry name" value="P-loop containing nucleotide triphosphate hydrolases"/>
    <property type="match status" value="1"/>
</dbReference>
<keyword evidence="7 21" id="KW-0808">Transferase</keyword>
<evidence type="ECO:0000256" key="1">
    <source>
        <dbReference type="ARBA" id="ARBA00004429"/>
    </source>
</evidence>
<comment type="caution">
    <text evidence="21">The sequence shown here is derived from an EMBL/GenBank/DDBJ whole genome shotgun (WGS) entry which is preliminary data.</text>
</comment>
<evidence type="ECO:0000256" key="8">
    <source>
        <dbReference type="ARBA" id="ARBA00022692"/>
    </source>
</evidence>
<dbReference type="Pfam" id="PF13807">
    <property type="entry name" value="GNVR"/>
    <property type="match status" value="1"/>
</dbReference>
<protein>
    <recommendedName>
        <fullName evidence="4">non-specific protein-tyrosine kinase</fullName>
        <ecNumber evidence="4">2.7.10.2</ecNumber>
    </recommendedName>
</protein>
<comment type="catalytic activity">
    <reaction evidence="15">
        <text>L-tyrosyl-[protein] + ATP = O-phospho-L-tyrosyl-[protein] + ADP + H(+)</text>
        <dbReference type="Rhea" id="RHEA:10596"/>
        <dbReference type="Rhea" id="RHEA-COMP:10136"/>
        <dbReference type="Rhea" id="RHEA-COMP:20101"/>
        <dbReference type="ChEBI" id="CHEBI:15378"/>
        <dbReference type="ChEBI" id="CHEBI:30616"/>
        <dbReference type="ChEBI" id="CHEBI:46858"/>
        <dbReference type="ChEBI" id="CHEBI:61978"/>
        <dbReference type="ChEBI" id="CHEBI:456216"/>
        <dbReference type="EC" id="2.7.10.2"/>
    </reaction>
</comment>
<name>A0ABS9KJP8_9BACT</name>
<dbReference type="EC" id="2.7.10.2" evidence="4"/>
<evidence type="ECO:0000256" key="3">
    <source>
        <dbReference type="ARBA" id="ARBA00008883"/>
    </source>
</evidence>
<evidence type="ECO:0000256" key="2">
    <source>
        <dbReference type="ARBA" id="ARBA00007316"/>
    </source>
</evidence>
<evidence type="ECO:0000256" key="16">
    <source>
        <dbReference type="SAM" id="Coils"/>
    </source>
</evidence>